<keyword evidence="6" id="KW-0067">ATP-binding</keyword>
<evidence type="ECO:0000313" key="13">
    <source>
        <dbReference type="Proteomes" id="UP000261905"/>
    </source>
</evidence>
<dbReference type="GO" id="GO:0006281">
    <property type="term" value="P:DNA repair"/>
    <property type="evidence" value="ECO:0007669"/>
    <property type="project" value="UniProtKB-KW"/>
</dbReference>
<evidence type="ECO:0000256" key="7">
    <source>
        <dbReference type="ARBA" id="ARBA00023204"/>
    </source>
</evidence>
<evidence type="ECO:0000256" key="9">
    <source>
        <dbReference type="PIRNR" id="PIRNR003128"/>
    </source>
</evidence>
<gene>
    <name evidence="12" type="primary">recN</name>
    <name evidence="12" type="ORF">DX130_10115</name>
</gene>
<reference evidence="12 13" key="1">
    <citation type="submission" date="2018-08" db="EMBL/GenBank/DDBJ databases">
        <title>Paenibacillus sp. M4BSY-1, whole genome shotgun sequence.</title>
        <authorList>
            <person name="Tuo L."/>
        </authorList>
    </citation>
    <scope>NUCLEOTIDE SEQUENCE [LARGE SCALE GENOMIC DNA]</scope>
    <source>
        <strain evidence="12 13">M4BSY-1</strain>
    </source>
</reference>
<dbReference type="SUPFAM" id="SSF52540">
    <property type="entry name" value="P-loop containing nucleoside triphosphate hydrolases"/>
    <property type="match status" value="1"/>
</dbReference>
<keyword evidence="10" id="KW-0175">Coiled coil</keyword>
<keyword evidence="7 9" id="KW-0234">DNA repair</keyword>
<dbReference type="NCBIfam" id="NF008121">
    <property type="entry name" value="PRK10869.1"/>
    <property type="match status" value="1"/>
</dbReference>
<evidence type="ECO:0000256" key="1">
    <source>
        <dbReference type="ARBA" id="ARBA00003618"/>
    </source>
</evidence>
<dbReference type="InterPro" id="IPR004604">
    <property type="entry name" value="DNA_recomb/repair_RecN"/>
</dbReference>
<comment type="similarity">
    <text evidence="2 9">Belongs to the RecN family.</text>
</comment>
<evidence type="ECO:0000256" key="5">
    <source>
        <dbReference type="ARBA" id="ARBA00022763"/>
    </source>
</evidence>
<dbReference type="GO" id="GO:0006310">
    <property type="term" value="P:DNA recombination"/>
    <property type="evidence" value="ECO:0007669"/>
    <property type="project" value="InterPro"/>
</dbReference>
<name>A0A371PM96_9BACL</name>
<dbReference type="Gene3D" id="3.40.50.300">
    <property type="entry name" value="P-loop containing nucleotide triphosphate hydrolases"/>
    <property type="match status" value="2"/>
</dbReference>
<evidence type="ECO:0000256" key="8">
    <source>
        <dbReference type="ARBA" id="ARBA00033408"/>
    </source>
</evidence>
<dbReference type="GO" id="GO:0009432">
    <property type="term" value="P:SOS response"/>
    <property type="evidence" value="ECO:0007669"/>
    <property type="project" value="TreeGrafter"/>
</dbReference>
<dbReference type="EMBL" id="QUBQ01000001">
    <property type="protein sequence ID" value="REK77332.1"/>
    <property type="molecule type" value="Genomic_DNA"/>
</dbReference>
<dbReference type="PIRSF" id="PIRSF003128">
    <property type="entry name" value="RecN"/>
    <property type="match status" value="1"/>
</dbReference>
<evidence type="ECO:0000313" key="12">
    <source>
        <dbReference type="EMBL" id="REK77332.1"/>
    </source>
</evidence>
<dbReference type="OrthoDB" id="9806954at2"/>
<dbReference type="AlphaFoldDB" id="A0A371PM96"/>
<evidence type="ECO:0000256" key="2">
    <source>
        <dbReference type="ARBA" id="ARBA00009441"/>
    </source>
</evidence>
<dbReference type="FunFam" id="3.40.50.300:FF:000356">
    <property type="entry name" value="DNA repair protein RecN"/>
    <property type="match status" value="1"/>
</dbReference>
<comment type="function">
    <text evidence="1 9">May be involved in recombinational repair of damaged DNA.</text>
</comment>
<evidence type="ECO:0000259" key="11">
    <source>
        <dbReference type="Pfam" id="PF02463"/>
    </source>
</evidence>
<keyword evidence="13" id="KW-1185">Reference proteome</keyword>
<comment type="caution">
    <text evidence="12">The sequence shown here is derived from an EMBL/GenBank/DDBJ whole genome shotgun (WGS) entry which is preliminary data.</text>
</comment>
<feature type="domain" description="RecF/RecN/SMC N-terminal" evidence="11">
    <location>
        <begin position="2"/>
        <end position="519"/>
    </location>
</feature>
<protein>
    <recommendedName>
        <fullName evidence="3 9">DNA repair protein RecN</fullName>
    </recommendedName>
    <alternativeName>
        <fullName evidence="8 9">Recombination protein N</fullName>
    </alternativeName>
</protein>
<sequence>MLRELSIRNLAVIEEVNVTFHHGFHVLTGETGAGKSILIDALSLIVGGRGSADMVRYGCDKAEMEAMFDLPQQHPVWKQLNHLGVQYDPQEMLVIRRELSSHGKSSSRVNGQLVTITMLRDIGEHLVNIHGQHEHQSLLRTDKHLEWLDLFGGDLLLDRKVQYSAVYRELVGVRQALRDVEDHSRQNVQMLDLYRFQIEEISSANLKPSEDESLEEERRKLQYAGKRMDAVSEAYSLLYAGKGLDALSRAITKLNDIQSYDQSVMNPLIEQLQSAFYQAEDAAFQLRDYRDSIESDPEALAMVEDRLDMINGLKRKYGETIPDILAYLEQTIVERDKIENRDELLEDLKRQEQALVTQAVKLAKELSQLRQHAAERLSYAIEGELKQLQMPAAKFQVKLDRSAEDELDDRIKLNATGMDEAVFMLTTNPGEPLKPLNKIASGGEMSRIMLALKSIFAEIDQIPTLIFDEVDTGVSGRAAQAIAEKMSALAAKCQVFSITHLPQVACMSDHHYEIRKQVQHNRTSTSVSELLHPERIQELARMLGGVEVTEKTRHHAQEMLDLAITLKGA</sequence>
<evidence type="ECO:0000256" key="4">
    <source>
        <dbReference type="ARBA" id="ARBA00022741"/>
    </source>
</evidence>
<dbReference type="GO" id="GO:0005524">
    <property type="term" value="F:ATP binding"/>
    <property type="evidence" value="ECO:0007669"/>
    <property type="project" value="UniProtKB-KW"/>
</dbReference>
<dbReference type="FunFam" id="3.40.50.300:FF:000319">
    <property type="entry name" value="DNA repair protein RecN"/>
    <property type="match status" value="1"/>
</dbReference>
<dbReference type="InterPro" id="IPR003395">
    <property type="entry name" value="RecF/RecN/SMC_N"/>
</dbReference>
<evidence type="ECO:0000256" key="10">
    <source>
        <dbReference type="SAM" id="Coils"/>
    </source>
</evidence>
<proteinExistence type="inferred from homology"/>
<evidence type="ECO:0000256" key="3">
    <source>
        <dbReference type="ARBA" id="ARBA00021315"/>
    </source>
</evidence>
<evidence type="ECO:0000256" key="6">
    <source>
        <dbReference type="ARBA" id="ARBA00022840"/>
    </source>
</evidence>
<dbReference type="Proteomes" id="UP000261905">
    <property type="component" value="Unassembled WGS sequence"/>
</dbReference>
<dbReference type="GO" id="GO:0043590">
    <property type="term" value="C:bacterial nucleoid"/>
    <property type="evidence" value="ECO:0007669"/>
    <property type="project" value="TreeGrafter"/>
</dbReference>
<dbReference type="PANTHER" id="PTHR11059:SF0">
    <property type="entry name" value="DNA REPAIR PROTEIN RECN"/>
    <property type="match status" value="1"/>
</dbReference>
<keyword evidence="4" id="KW-0547">Nucleotide-binding</keyword>
<dbReference type="CDD" id="cd03241">
    <property type="entry name" value="ABC_RecN"/>
    <property type="match status" value="2"/>
</dbReference>
<feature type="coiled-coil region" evidence="10">
    <location>
        <begin position="334"/>
        <end position="365"/>
    </location>
</feature>
<keyword evidence="5 9" id="KW-0227">DNA damage</keyword>
<dbReference type="RefSeq" id="WP_116044876.1">
    <property type="nucleotide sequence ID" value="NZ_QUBQ01000001.1"/>
</dbReference>
<dbReference type="InterPro" id="IPR027417">
    <property type="entry name" value="P-loop_NTPase"/>
</dbReference>
<accession>A0A371PM96</accession>
<dbReference type="NCBIfam" id="TIGR00634">
    <property type="entry name" value="recN"/>
    <property type="match status" value="1"/>
</dbReference>
<dbReference type="Pfam" id="PF02463">
    <property type="entry name" value="SMC_N"/>
    <property type="match status" value="1"/>
</dbReference>
<organism evidence="12 13">
    <name type="scientific">Paenibacillus paeoniae</name>
    <dbReference type="NCBI Taxonomy" id="2292705"/>
    <lineage>
        <taxon>Bacteria</taxon>
        <taxon>Bacillati</taxon>
        <taxon>Bacillota</taxon>
        <taxon>Bacilli</taxon>
        <taxon>Bacillales</taxon>
        <taxon>Paenibacillaceae</taxon>
        <taxon>Paenibacillus</taxon>
    </lineage>
</organism>
<dbReference type="PANTHER" id="PTHR11059">
    <property type="entry name" value="DNA REPAIR PROTEIN RECN"/>
    <property type="match status" value="1"/>
</dbReference>